<name>W1PPR4_AMBTC</name>
<proteinExistence type="predicted"/>
<gene>
    <name evidence="1" type="ORF">AMTR_s00013p00254640</name>
</gene>
<keyword evidence="2" id="KW-1185">Reference proteome</keyword>
<organism evidence="1 2">
    <name type="scientific">Amborella trichopoda</name>
    <dbReference type="NCBI Taxonomy" id="13333"/>
    <lineage>
        <taxon>Eukaryota</taxon>
        <taxon>Viridiplantae</taxon>
        <taxon>Streptophyta</taxon>
        <taxon>Embryophyta</taxon>
        <taxon>Tracheophyta</taxon>
        <taxon>Spermatophyta</taxon>
        <taxon>Magnoliopsida</taxon>
        <taxon>Amborellales</taxon>
        <taxon>Amborellaceae</taxon>
        <taxon>Amborella</taxon>
    </lineage>
</organism>
<evidence type="ECO:0000313" key="2">
    <source>
        <dbReference type="Proteomes" id="UP000017836"/>
    </source>
</evidence>
<protein>
    <submittedName>
        <fullName evidence="1">Uncharacterized protein</fullName>
    </submittedName>
</protein>
<dbReference type="AlphaFoldDB" id="W1PPR4"/>
<accession>W1PPR4</accession>
<sequence length="124" mass="13891">MYLALNSTIAVQPLAEHQTAHLLISIFKASLAYSIHQIHRAEHEWHLGDHMLAIAIAQRLSLPSRSFTEGGYHYTGKGVRRFSQGSSLDLCCAKVSTKTQLRRTTYLLSEGEVLAVLKTMVNRQ</sequence>
<reference evidence="2" key="1">
    <citation type="journal article" date="2013" name="Science">
        <title>The Amborella genome and the evolution of flowering plants.</title>
        <authorList>
            <consortium name="Amborella Genome Project"/>
        </authorList>
    </citation>
    <scope>NUCLEOTIDE SEQUENCE [LARGE SCALE GENOMIC DNA]</scope>
</reference>
<dbReference type="Gramene" id="ERN10063">
    <property type="protein sequence ID" value="ERN10063"/>
    <property type="gene ID" value="AMTR_s00013p00254640"/>
</dbReference>
<dbReference type="HOGENOM" id="CLU_2006970_0_0_1"/>
<dbReference type="EMBL" id="KI392979">
    <property type="protein sequence ID" value="ERN10063.1"/>
    <property type="molecule type" value="Genomic_DNA"/>
</dbReference>
<evidence type="ECO:0000313" key="1">
    <source>
        <dbReference type="EMBL" id="ERN10063.1"/>
    </source>
</evidence>
<dbReference type="Proteomes" id="UP000017836">
    <property type="component" value="Unassembled WGS sequence"/>
</dbReference>